<dbReference type="Gene3D" id="3.40.1110.10">
    <property type="entry name" value="Calcium-transporting ATPase, cytoplasmic domain N"/>
    <property type="match status" value="1"/>
</dbReference>
<evidence type="ECO:0000256" key="1">
    <source>
        <dbReference type="ARBA" id="ARBA00004370"/>
    </source>
</evidence>
<evidence type="ECO:0000256" key="5">
    <source>
        <dbReference type="ARBA" id="ARBA00023136"/>
    </source>
</evidence>
<dbReference type="Gene3D" id="1.20.1110.10">
    <property type="entry name" value="Calcium-transporting ATPase, transmembrane domain"/>
    <property type="match status" value="2"/>
</dbReference>
<comment type="caution">
    <text evidence="8">The sequence shown here is derived from an EMBL/GenBank/DDBJ whole genome shotgun (WGS) entry which is preliminary data.</text>
</comment>
<sequence length="258" mass="27809">ASDLSIDESSLTGETHPSSKSTSPQQPASNGDMASRSNIAFMGTLVRCGKAKVPAGLFSSPLHSPVQILVPYRVHECDHGSEPGFFCFLGHCHWNRRELRVRGANLLMNLASLFPFQAPKTPLQKSMDLLGKQLSLYSFGIIGVIMLVGWLQGKRVLDMFTIGVRGSPHRGDGDAGTRCDAYGEEEGHHQEASHRGDSGYVAVMEAAVRKHAAAVLTLLLLFPLGCCNVICSDKTGTLTKNEMTATQVFTSDGLHAEV</sequence>
<evidence type="ECO:0000313" key="9">
    <source>
        <dbReference type="Proteomes" id="UP001476798"/>
    </source>
</evidence>
<dbReference type="EC" id="7.2.2.10" evidence="2"/>
<feature type="region of interest" description="Disordered" evidence="6">
    <location>
        <begin position="1"/>
        <end position="34"/>
    </location>
</feature>
<evidence type="ECO:0000313" key="8">
    <source>
        <dbReference type="EMBL" id="MEQ2161423.1"/>
    </source>
</evidence>
<dbReference type="Gene3D" id="3.40.50.1000">
    <property type="entry name" value="HAD superfamily/HAD-like"/>
    <property type="match status" value="1"/>
</dbReference>
<evidence type="ECO:0000256" key="4">
    <source>
        <dbReference type="ARBA" id="ARBA00022989"/>
    </source>
</evidence>
<evidence type="ECO:0000256" key="7">
    <source>
        <dbReference type="SAM" id="Phobius"/>
    </source>
</evidence>
<reference evidence="8 9" key="1">
    <citation type="submission" date="2021-06" db="EMBL/GenBank/DDBJ databases">
        <authorList>
            <person name="Palmer J.M."/>
        </authorList>
    </citation>
    <scope>NUCLEOTIDE SEQUENCE [LARGE SCALE GENOMIC DNA]</scope>
    <source>
        <strain evidence="8 9">GA_2019</strain>
        <tissue evidence="8">Muscle</tissue>
    </source>
</reference>
<dbReference type="InterPro" id="IPR023214">
    <property type="entry name" value="HAD_sf"/>
</dbReference>
<feature type="non-terminal residue" evidence="8">
    <location>
        <position position="1"/>
    </location>
</feature>
<dbReference type="InterPro" id="IPR018303">
    <property type="entry name" value="ATPase_P-typ_P_site"/>
</dbReference>
<dbReference type="PRINTS" id="PR00119">
    <property type="entry name" value="CATATPASE"/>
</dbReference>
<dbReference type="PROSITE" id="PS00154">
    <property type="entry name" value="ATPASE_E1_E2"/>
    <property type="match status" value="1"/>
</dbReference>
<keyword evidence="9" id="KW-1185">Reference proteome</keyword>
<keyword evidence="3 7" id="KW-0812">Transmembrane</keyword>
<dbReference type="PANTHER" id="PTHR42861">
    <property type="entry name" value="CALCIUM-TRANSPORTING ATPASE"/>
    <property type="match status" value="1"/>
</dbReference>
<dbReference type="EMBL" id="JAHRIO010010528">
    <property type="protein sequence ID" value="MEQ2161423.1"/>
    <property type="molecule type" value="Genomic_DNA"/>
</dbReference>
<dbReference type="SUPFAM" id="SSF81653">
    <property type="entry name" value="Calcium ATPase, transduction domain A"/>
    <property type="match status" value="1"/>
</dbReference>
<dbReference type="InterPro" id="IPR023299">
    <property type="entry name" value="ATPase_P-typ_cyto_dom_N"/>
</dbReference>
<feature type="transmembrane region" description="Helical" evidence="7">
    <location>
        <begin position="134"/>
        <end position="151"/>
    </location>
</feature>
<name>A0ABV0MQN5_9TELE</name>
<keyword evidence="4 7" id="KW-1133">Transmembrane helix</keyword>
<evidence type="ECO:0000256" key="3">
    <source>
        <dbReference type="ARBA" id="ARBA00022692"/>
    </source>
</evidence>
<comment type="subcellular location">
    <subcellularLocation>
        <location evidence="1">Membrane</location>
    </subcellularLocation>
</comment>
<evidence type="ECO:0000256" key="2">
    <source>
        <dbReference type="ARBA" id="ARBA00012790"/>
    </source>
</evidence>
<gene>
    <name evidence="8" type="ORF">GOODEAATRI_009488</name>
</gene>
<organism evidence="8 9">
    <name type="scientific">Goodea atripinnis</name>
    <dbReference type="NCBI Taxonomy" id="208336"/>
    <lineage>
        <taxon>Eukaryota</taxon>
        <taxon>Metazoa</taxon>
        <taxon>Chordata</taxon>
        <taxon>Craniata</taxon>
        <taxon>Vertebrata</taxon>
        <taxon>Euteleostomi</taxon>
        <taxon>Actinopterygii</taxon>
        <taxon>Neopterygii</taxon>
        <taxon>Teleostei</taxon>
        <taxon>Neoteleostei</taxon>
        <taxon>Acanthomorphata</taxon>
        <taxon>Ovalentaria</taxon>
        <taxon>Atherinomorphae</taxon>
        <taxon>Cyprinodontiformes</taxon>
        <taxon>Goodeidae</taxon>
        <taxon>Goodea</taxon>
    </lineage>
</organism>
<protein>
    <recommendedName>
        <fullName evidence="2">P-type Ca(2+) transporter</fullName>
        <ecNumber evidence="2">7.2.2.10</ecNumber>
    </recommendedName>
</protein>
<dbReference type="InterPro" id="IPR008250">
    <property type="entry name" value="ATPase_P-typ_transduc_dom_A_sf"/>
</dbReference>
<feature type="compositionally biased region" description="Polar residues" evidence="6">
    <location>
        <begin position="7"/>
        <end position="29"/>
    </location>
</feature>
<evidence type="ECO:0000256" key="6">
    <source>
        <dbReference type="SAM" id="MobiDB-lite"/>
    </source>
</evidence>
<dbReference type="Gene3D" id="2.70.150.10">
    <property type="entry name" value="Calcium-transporting ATPase, cytoplasmic transduction domain A"/>
    <property type="match status" value="1"/>
</dbReference>
<proteinExistence type="predicted"/>
<feature type="transmembrane region" description="Helical" evidence="7">
    <location>
        <begin position="212"/>
        <end position="231"/>
    </location>
</feature>
<dbReference type="Proteomes" id="UP001476798">
    <property type="component" value="Unassembled WGS sequence"/>
</dbReference>
<accession>A0ABV0MQN5</accession>
<keyword evidence="5 7" id="KW-0472">Membrane</keyword>